<dbReference type="GO" id="GO:0005576">
    <property type="term" value="C:extracellular region"/>
    <property type="evidence" value="ECO:0007669"/>
    <property type="project" value="UniProtKB-SubCell"/>
</dbReference>
<proteinExistence type="inferred from homology"/>
<keyword evidence="9" id="KW-1015">Disulfide bond</keyword>
<evidence type="ECO:0000256" key="3">
    <source>
        <dbReference type="ARBA" id="ARBA00010147"/>
    </source>
</evidence>
<evidence type="ECO:0000256" key="5">
    <source>
        <dbReference type="ARBA" id="ARBA00022525"/>
    </source>
</evidence>
<evidence type="ECO:0000313" key="11">
    <source>
        <dbReference type="EMBL" id="RXN32763.1"/>
    </source>
</evidence>
<dbReference type="SUPFAM" id="SSF49785">
    <property type="entry name" value="Galactose-binding domain-like"/>
    <property type="match status" value="7"/>
</dbReference>
<protein>
    <recommendedName>
        <fullName evidence="10">Fucolectin tachylectin-4 pentraxin-1 domain-containing protein</fullName>
    </recommendedName>
</protein>
<dbReference type="Proteomes" id="UP000290572">
    <property type="component" value="Unassembled WGS sequence"/>
</dbReference>
<dbReference type="Pfam" id="PF22633">
    <property type="entry name" value="F5_F8_type_C_2"/>
    <property type="match status" value="6"/>
</dbReference>
<feature type="domain" description="Fucolectin tachylectin-4 pentraxin-1" evidence="10">
    <location>
        <begin position="532"/>
        <end position="680"/>
    </location>
</feature>
<feature type="domain" description="Fucolectin tachylectin-4 pentraxin-1" evidence="10">
    <location>
        <begin position="173"/>
        <end position="293"/>
    </location>
</feature>
<keyword evidence="5" id="KW-0964">Secreted</keyword>
<dbReference type="InterPro" id="IPR006585">
    <property type="entry name" value="FTP1"/>
</dbReference>
<keyword evidence="8" id="KW-0106">Calcium</keyword>
<feature type="domain" description="Fucolectin tachylectin-4 pentraxin-1" evidence="10">
    <location>
        <begin position="26"/>
        <end position="171"/>
    </location>
</feature>
<dbReference type="AlphaFoldDB" id="A0A498NLI0"/>
<comment type="similarity">
    <text evidence="3">Belongs to the fucolectin family.</text>
</comment>
<evidence type="ECO:0000256" key="1">
    <source>
        <dbReference type="ARBA" id="ARBA00002219"/>
    </source>
</evidence>
<evidence type="ECO:0000256" key="4">
    <source>
        <dbReference type="ARBA" id="ARBA00011233"/>
    </source>
</evidence>
<evidence type="ECO:0000313" key="12">
    <source>
        <dbReference type="Proteomes" id="UP000290572"/>
    </source>
</evidence>
<feature type="domain" description="Fucolectin tachylectin-4 pentraxin-1" evidence="10">
    <location>
        <begin position="832"/>
        <end position="975"/>
    </location>
</feature>
<evidence type="ECO:0000256" key="6">
    <source>
        <dbReference type="ARBA" id="ARBA00022723"/>
    </source>
</evidence>
<evidence type="ECO:0000259" key="10">
    <source>
        <dbReference type="SMART" id="SM00607"/>
    </source>
</evidence>
<feature type="domain" description="Fucolectin tachylectin-4 pentraxin-1" evidence="10">
    <location>
        <begin position="682"/>
        <end position="830"/>
    </location>
</feature>
<gene>
    <name evidence="11" type="ORF">ROHU_004486</name>
</gene>
<dbReference type="GO" id="GO:0010185">
    <property type="term" value="P:regulation of cellular defense response"/>
    <property type="evidence" value="ECO:0007669"/>
    <property type="project" value="UniProtKB-ARBA"/>
</dbReference>
<accession>A0A498NLI0</accession>
<dbReference type="STRING" id="84645.A0A498NLI0"/>
<feature type="domain" description="Fucolectin tachylectin-4 pentraxin-1" evidence="10">
    <location>
        <begin position="294"/>
        <end position="397"/>
    </location>
</feature>
<keyword evidence="6" id="KW-0479">Metal-binding</keyword>
<evidence type="ECO:0000256" key="8">
    <source>
        <dbReference type="ARBA" id="ARBA00022837"/>
    </source>
</evidence>
<dbReference type="PANTHER" id="PTHR45713:SF8">
    <property type="entry name" value="SI:CH211-215K15.4"/>
    <property type="match status" value="1"/>
</dbReference>
<evidence type="ECO:0000256" key="7">
    <source>
        <dbReference type="ARBA" id="ARBA00022734"/>
    </source>
</evidence>
<dbReference type="GO" id="GO:0042806">
    <property type="term" value="F:fucose binding"/>
    <property type="evidence" value="ECO:0007669"/>
    <property type="project" value="UniProtKB-ARBA"/>
</dbReference>
<feature type="domain" description="Fucolectin tachylectin-4 pentraxin-1" evidence="10">
    <location>
        <begin position="399"/>
        <end position="531"/>
    </location>
</feature>
<dbReference type="GO" id="GO:0046872">
    <property type="term" value="F:metal ion binding"/>
    <property type="evidence" value="ECO:0007669"/>
    <property type="project" value="UniProtKB-KW"/>
</dbReference>
<dbReference type="Gene3D" id="2.60.120.260">
    <property type="entry name" value="Galactose-binding domain-like"/>
    <property type="match status" value="8"/>
</dbReference>
<dbReference type="InterPro" id="IPR051941">
    <property type="entry name" value="BG_Antigen-Binding_Lectin"/>
</dbReference>
<evidence type="ECO:0000256" key="2">
    <source>
        <dbReference type="ARBA" id="ARBA00004613"/>
    </source>
</evidence>
<keyword evidence="12" id="KW-1185">Reference proteome</keyword>
<dbReference type="PANTHER" id="PTHR45713">
    <property type="entry name" value="FTP DOMAIN-CONTAINING PROTEIN"/>
    <property type="match status" value="1"/>
</dbReference>
<keyword evidence="7" id="KW-0430">Lectin</keyword>
<dbReference type="EMBL" id="QBIY01011339">
    <property type="protein sequence ID" value="RXN32763.1"/>
    <property type="molecule type" value="Genomic_DNA"/>
</dbReference>
<comment type="function">
    <text evidence="1">Acts as a defensive agent. Recognizes blood group fucosylated oligosaccharides including A, B, H and Lewis B-type antigens. Does not recognize Lewis A antigen and has low affinity for monovalent haptens.</text>
</comment>
<organism evidence="11 12">
    <name type="scientific">Labeo rohita</name>
    <name type="common">Indian major carp</name>
    <name type="synonym">Cyprinus rohita</name>
    <dbReference type="NCBI Taxonomy" id="84645"/>
    <lineage>
        <taxon>Eukaryota</taxon>
        <taxon>Metazoa</taxon>
        <taxon>Chordata</taxon>
        <taxon>Craniata</taxon>
        <taxon>Vertebrata</taxon>
        <taxon>Euteleostomi</taxon>
        <taxon>Actinopterygii</taxon>
        <taxon>Neopterygii</taxon>
        <taxon>Teleostei</taxon>
        <taxon>Ostariophysi</taxon>
        <taxon>Cypriniformes</taxon>
        <taxon>Cyprinidae</taxon>
        <taxon>Labeoninae</taxon>
        <taxon>Labeonini</taxon>
        <taxon>Labeo</taxon>
    </lineage>
</organism>
<reference evidence="11 12" key="1">
    <citation type="submission" date="2018-03" db="EMBL/GenBank/DDBJ databases">
        <title>Draft genome sequence of Rohu Carp (Labeo rohita).</title>
        <authorList>
            <person name="Das P."/>
            <person name="Kushwaha B."/>
            <person name="Joshi C.G."/>
            <person name="Kumar D."/>
            <person name="Nagpure N.S."/>
            <person name="Sahoo L."/>
            <person name="Das S.P."/>
            <person name="Bit A."/>
            <person name="Patnaik S."/>
            <person name="Meher P.K."/>
            <person name="Jayasankar P."/>
            <person name="Koringa P.G."/>
            <person name="Patel N.V."/>
            <person name="Hinsu A.T."/>
            <person name="Kumar R."/>
            <person name="Pandey M."/>
            <person name="Agarwal S."/>
            <person name="Srivastava S."/>
            <person name="Singh M."/>
            <person name="Iquebal M.A."/>
            <person name="Jaiswal S."/>
            <person name="Angadi U.B."/>
            <person name="Kumar N."/>
            <person name="Raza M."/>
            <person name="Shah T.M."/>
            <person name="Rai A."/>
            <person name="Jena J.K."/>
        </authorList>
    </citation>
    <scope>NUCLEOTIDE SEQUENCE [LARGE SCALE GENOMIC DNA]</scope>
    <source>
        <strain evidence="11">DASCIFA01</strain>
        <tissue evidence="11">Testis</tissue>
    </source>
</reference>
<comment type="subunit">
    <text evidence="4">Homotrimer.</text>
</comment>
<name>A0A498NLI0_LABRO</name>
<comment type="subcellular location">
    <subcellularLocation>
        <location evidence="2">Secreted</location>
    </subcellularLocation>
</comment>
<dbReference type="GO" id="GO:0001868">
    <property type="term" value="P:regulation of complement activation, lectin pathway"/>
    <property type="evidence" value="ECO:0007669"/>
    <property type="project" value="UniProtKB-ARBA"/>
</dbReference>
<dbReference type="SMART" id="SM00607">
    <property type="entry name" value="FTP"/>
    <property type="match status" value="7"/>
</dbReference>
<dbReference type="InterPro" id="IPR008979">
    <property type="entry name" value="Galactose-bd-like_sf"/>
</dbReference>
<comment type="caution">
    <text evidence="11">The sequence shown here is derived from an EMBL/GenBank/DDBJ whole genome shotgun (WGS) entry which is preliminary data.</text>
</comment>
<sequence length="975" mass="107280">MSFKYSWPIVLDDDQPWFTDTTIAKAKNLALYGKATQSDLIKNPWSGEGHASNAIDGNHDPDFHHGSCTATDLQNDPWWKLDLLVVTSITITNRNEVPERLDGAEIHIGNSLLSNGNSNPLAGKISSIPGGRSLTFEWKKGISGRYINVVIPGSNRLLTLCEVEVYGYPAPDGENVALKGKATQNLLLGNNFASNAIDGNKDGDVNHGSCTQTEKTLNPWWRLDLLKRHKVFSVVITNRVDFFSVRLNGAEIRIGNSLDNNGNNNPRTMKMHVFFLLCISMMPWFTDTTIAKDKNLALYGKATQSDLIKNPWSGEGHASNAIDGNRDPDYYHGSCTATDLQNDPWWRAGKISSIPGGRSLTFEWKKGISGRYISVVIPGSNRLLTLCEVEVYGYPAPDGENVALKGKATQNLLLGNNFASNAIDGNKDGDVNHGSCSQTEKTLNPWWRLDLLKRHKVFSVVITNRVDFFSVRLNGAEIRIGNSLDNNGNNNPRCAVISSIPPGFSTTFECDGMEGRYINVVIPGRVEYLTLYKNLALYGKATQSDLVGNPWSADGHASNAIDGNRDPYYDHGSCTATEWQDDPWWRLDLLNEYVVTSITITNRKEVPERLNGAEIHIGNSLLSNGNSNPLAGKISSIPGGRSLTFDLKKGISGRYINVVIPGYNRLLTLCEVEVYGYPAPDDKNLALYGKATQSDLVGNPWSADGHASNAIDGNRDPYYDHGSCTATEWQDDPWWRLDLLNEYVVTSITITNRKEVPERLNGAEIHIGNSLLSNGNSNPLAGKISSIPGGRSLTFDLKKGISGRYINVVIPGYNRLLTLCEVEVYGYPAPDGENVALQGKATQISLYVYGFASNAIDGNKDGVYKHGSCTHTEIALNAWWRLDLLKRHKVFSVVITNTLDNLPERLNGAEIRIGNSLENDGNNNPRCAVISSIPPGVSTKFECDGMEGRYINVVIPGREEYLTLCEVEVYGSPLD</sequence>
<evidence type="ECO:0000256" key="9">
    <source>
        <dbReference type="ARBA" id="ARBA00023157"/>
    </source>
</evidence>